<accession>A0ABS2VQG0</accession>
<reference evidence="1 2" key="1">
    <citation type="submission" date="2021-02" db="EMBL/GenBank/DDBJ databases">
        <title>Whole genome sequencing of Streptomyces actuosus VRA1.</title>
        <authorList>
            <person name="Sen G."/>
            <person name="Sen A."/>
        </authorList>
    </citation>
    <scope>NUCLEOTIDE SEQUENCE [LARGE SCALE GENOMIC DNA]</scope>
    <source>
        <strain evidence="1 2">VRA1</strain>
    </source>
</reference>
<dbReference type="RefSeq" id="WP_205383449.1">
    <property type="nucleotide sequence ID" value="NZ_JAFFZS010000009.1"/>
</dbReference>
<sequence>MRQRHVADGLLDTSDALGDELSRNREHSGQASVTRVATTDAGTFVIVDGSVPCVPAHGPAGVRRPAVVRVLESLFAGAWTAAVPSADRNRLRHRTRSGMTPGVLRRLGARLADDAGGRGTSVSLHTYRRHVAQVIVALKMDARAVALDPTPGHR</sequence>
<evidence type="ECO:0000313" key="2">
    <source>
        <dbReference type="Proteomes" id="UP000788262"/>
    </source>
</evidence>
<comment type="caution">
    <text evidence="1">The sequence shown here is derived from an EMBL/GenBank/DDBJ whole genome shotgun (WGS) entry which is preliminary data.</text>
</comment>
<protein>
    <recommendedName>
        <fullName evidence="3">Tyr recombinase domain-containing protein</fullName>
    </recommendedName>
</protein>
<keyword evidence="2" id="KW-1185">Reference proteome</keyword>
<proteinExistence type="predicted"/>
<name>A0ABS2VQG0_STRAS</name>
<evidence type="ECO:0000313" key="1">
    <source>
        <dbReference type="EMBL" id="MBN0045240.1"/>
    </source>
</evidence>
<gene>
    <name evidence="1" type="ORF">JS756_14195</name>
</gene>
<organism evidence="1 2">
    <name type="scientific">Streptomyces actuosus</name>
    <dbReference type="NCBI Taxonomy" id="1885"/>
    <lineage>
        <taxon>Bacteria</taxon>
        <taxon>Bacillati</taxon>
        <taxon>Actinomycetota</taxon>
        <taxon>Actinomycetes</taxon>
        <taxon>Kitasatosporales</taxon>
        <taxon>Streptomycetaceae</taxon>
        <taxon>Streptomyces</taxon>
    </lineage>
</organism>
<dbReference type="EMBL" id="JAFFZS010000009">
    <property type="protein sequence ID" value="MBN0045240.1"/>
    <property type="molecule type" value="Genomic_DNA"/>
</dbReference>
<evidence type="ECO:0008006" key="3">
    <source>
        <dbReference type="Google" id="ProtNLM"/>
    </source>
</evidence>
<dbReference type="Proteomes" id="UP000788262">
    <property type="component" value="Unassembled WGS sequence"/>
</dbReference>